<feature type="transmembrane region" description="Helical" evidence="12">
    <location>
        <begin position="471"/>
        <end position="488"/>
    </location>
</feature>
<gene>
    <name evidence="13" type="ORF">BSZ32_09815</name>
</gene>
<dbReference type="GO" id="GO:0015293">
    <property type="term" value="F:symporter activity"/>
    <property type="evidence" value="ECO:0007669"/>
    <property type="project" value="TreeGrafter"/>
</dbReference>
<sequence length="577" mass="62741">MQPVDYIILLVYLIGIFLVGFCLSLKNKTSSDMFAAGGESPWWTSGLSSFMTMFSAGTFVVWGGIAYKYGMVAVTINLCYGIAAILVGFFVASHWKRLGVKTPAQFIELRFGLPAVQFYIWSMMVFRLVSVAISLYSLAIVLTAMMPLDTSNPLCDPATGHLSLVWAVAIFGSIVIVYTMAGGLWAVLMTDVLQFIVLNLAVLFIVPLAFGQVGGVAAFIDKAPDGFFALTQDKYTWFFMVGWAMIHFFMIGAEWAFAQRFICVPSEKDARKSTYLFGILYLFSPLLWLLPPMIYRVINPNADPQEAYILACQAVLPAGMLGLMVAAMFSATASMVSSQLNVFAGVLTDAIYRLKFNPKASEKQLMQAGRVFTVLLGVAVIFVSLAIPYLGGAEKLVVSISSLMVGPLLAPTIWGLFSKSIDIKAIWTCVAVSFVLGVIAKFGLVADGFLWMDSTRALSEWIAANGQTTDLIIGVVMPVIILSSMHCMKSTTAEGWDKVKDFVKEKSDSAVQTEASSMPAMIVGGCLFVCALMMFSLAVYNDEGKGLLTAFGGVLLLITVVISLYLYFKNKGTKPTS</sequence>
<proteinExistence type="inferred from homology"/>
<feature type="transmembrane region" description="Helical" evidence="12">
    <location>
        <begin position="6"/>
        <end position="25"/>
    </location>
</feature>
<evidence type="ECO:0000256" key="6">
    <source>
        <dbReference type="ARBA" id="ARBA00022989"/>
    </source>
</evidence>
<evidence type="ECO:0000256" key="11">
    <source>
        <dbReference type="RuleBase" id="RU362091"/>
    </source>
</evidence>
<dbReference type="InterPro" id="IPR051163">
    <property type="entry name" value="Sodium:Solute_Symporter_SSF"/>
</dbReference>
<dbReference type="GO" id="GO:0006814">
    <property type="term" value="P:sodium ion transport"/>
    <property type="evidence" value="ECO:0007669"/>
    <property type="project" value="UniProtKB-KW"/>
</dbReference>
<feature type="transmembrane region" description="Helical" evidence="12">
    <location>
        <begin position="274"/>
        <end position="295"/>
    </location>
</feature>
<dbReference type="PANTHER" id="PTHR42985:SF40">
    <property type="entry name" value="LD47995P-RELATED"/>
    <property type="match status" value="1"/>
</dbReference>
<feature type="transmembrane region" description="Helical" evidence="12">
    <location>
        <begin position="164"/>
        <end position="188"/>
    </location>
</feature>
<feature type="transmembrane region" description="Helical" evidence="12">
    <location>
        <begin position="195"/>
        <end position="220"/>
    </location>
</feature>
<dbReference type="RefSeq" id="WP_105043260.1">
    <property type="nucleotide sequence ID" value="NZ_MQWA01000001.1"/>
</dbReference>
<keyword evidence="3" id="KW-0813">Transport</keyword>
<keyword evidence="5 12" id="KW-0812">Transmembrane</keyword>
<comment type="caution">
    <text evidence="13">The sequence shown here is derived from an EMBL/GenBank/DDBJ whole genome shotgun (WGS) entry which is preliminary data.</text>
</comment>
<feature type="transmembrane region" description="Helical" evidence="12">
    <location>
        <begin position="520"/>
        <end position="540"/>
    </location>
</feature>
<evidence type="ECO:0000256" key="12">
    <source>
        <dbReference type="SAM" id="Phobius"/>
    </source>
</evidence>
<dbReference type="PROSITE" id="PS50283">
    <property type="entry name" value="NA_SOLUT_SYMP_3"/>
    <property type="match status" value="1"/>
</dbReference>
<keyword evidence="4" id="KW-1003">Cell membrane</keyword>
<protein>
    <submittedName>
        <fullName evidence="13">Na+:solute symporter</fullName>
    </submittedName>
</protein>
<comment type="subcellular location">
    <subcellularLocation>
        <location evidence="1">Cell membrane</location>
        <topology evidence="1">Multi-pass membrane protein</topology>
    </subcellularLocation>
</comment>
<dbReference type="Gene3D" id="1.20.1730.10">
    <property type="entry name" value="Sodium/glucose cotransporter"/>
    <property type="match status" value="1"/>
</dbReference>
<evidence type="ECO:0000256" key="4">
    <source>
        <dbReference type="ARBA" id="ARBA00022475"/>
    </source>
</evidence>
<feature type="transmembrane region" description="Helical" evidence="12">
    <location>
        <begin position="307"/>
        <end position="329"/>
    </location>
</feature>
<dbReference type="CDD" id="cd11477">
    <property type="entry name" value="SLC5sbd_u1"/>
    <property type="match status" value="1"/>
</dbReference>
<keyword evidence="14" id="KW-1185">Reference proteome</keyword>
<dbReference type="OrthoDB" id="9789704at2"/>
<evidence type="ECO:0000256" key="8">
    <source>
        <dbReference type="ARBA" id="ARBA00023065"/>
    </source>
</evidence>
<name>A0A2S7U3N5_9BACT</name>
<dbReference type="PANTHER" id="PTHR42985">
    <property type="entry name" value="SODIUM-COUPLED MONOCARBOXYLATE TRANSPORTER"/>
    <property type="match status" value="1"/>
</dbReference>
<evidence type="ECO:0000256" key="1">
    <source>
        <dbReference type="ARBA" id="ARBA00004651"/>
    </source>
</evidence>
<feature type="transmembrane region" description="Helical" evidence="12">
    <location>
        <begin position="396"/>
        <end position="417"/>
    </location>
</feature>
<feature type="transmembrane region" description="Helical" evidence="12">
    <location>
        <begin position="71"/>
        <end position="92"/>
    </location>
</feature>
<dbReference type="InterPro" id="IPR001734">
    <property type="entry name" value="Na/solute_symporter"/>
</dbReference>
<keyword evidence="9 12" id="KW-0472">Membrane</keyword>
<reference evidence="13 14" key="1">
    <citation type="submission" date="2016-12" db="EMBL/GenBank/DDBJ databases">
        <title>Study of bacterial adaptation to deep sea.</title>
        <authorList>
            <person name="Song J."/>
            <person name="Yoshizawa S."/>
            <person name="Kogure K."/>
        </authorList>
    </citation>
    <scope>NUCLEOTIDE SEQUENCE [LARGE SCALE GENOMIC DNA]</scope>
    <source>
        <strain evidence="13 14">SAORIC-165</strain>
    </source>
</reference>
<feature type="transmembrane region" description="Helical" evidence="12">
    <location>
        <begin position="46"/>
        <end position="65"/>
    </location>
</feature>
<dbReference type="EMBL" id="MQWA01000001">
    <property type="protein sequence ID" value="PQJ28763.1"/>
    <property type="molecule type" value="Genomic_DNA"/>
</dbReference>
<feature type="transmembrane region" description="Helical" evidence="12">
    <location>
        <begin position="235"/>
        <end position="253"/>
    </location>
</feature>
<keyword evidence="6 12" id="KW-1133">Transmembrane helix</keyword>
<dbReference type="Proteomes" id="UP000239907">
    <property type="component" value="Unassembled WGS sequence"/>
</dbReference>
<keyword evidence="10" id="KW-0739">Sodium transport</keyword>
<feature type="transmembrane region" description="Helical" evidence="12">
    <location>
        <begin position="546"/>
        <end position="568"/>
    </location>
</feature>
<evidence type="ECO:0000256" key="9">
    <source>
        <dbReference type="ARBA" id="ARBA00023136"/>
    </source>
</evidence>
<keyword evidence="7" id="KW-0915">Sodium</keyword>
<organism evidence="13 14">
    <name type="scientific">Rubritalea profundi</name>
    <dbReference type="NCBI Taxonomy" id="1658618"/>
    <lineage>
        <taxon>Bacteria</taxon>
        <taxon>Pseudomonadati</taxon>
        <taxon>Verrucomicrobiota</taxon>
        <taxon>Verrucomicrobiia</taxon>
        <taxon>Verrucomicrobiales</taxon>
        <taxon>Rubritaleaceae</taxon>
        <taxon>Rubritalea</taxon>
    </lineage>
</organism>
<evidence type="ECO:0000256" key="3">
    <source>
        <dbReference type="ARBA" id="ARBA00022448"/>
    </source>
</evidence>
<evidence type="ECO:0000313" key="13">
    <source>
        <dbReference type="EMBL" id="PQJ28763.1"/>
    </source>
</evidence>
<evidence type="ECO:0000256" key="2">
    <source>
        <dbReference type="ARBA" id="ARBA00006434"/>
    </source>
</evidence>
<comment type="similarity">
    <text evidence="2 11">Belongs to the sodium:solute symporter (SSF) (TC 2.A.21) family.</text>
</comment>
<feature type="transmembrane region" description="Helical" evidence="12">
    <location>
        <begin position="429"/>
        <end position="451"/>
    </location>
</feature>
<evidence type="ECO:0000313" key="14">
    <source>
        <dbReference type="Proteomes" id="UP000239907"/>
    </source>
</evidence>
<dbReference type="InterPro" id="IPR038377">
    <property type="entry name" value="Na/Glc_symporter_sf"/>
</dbReference>
<feature type="transmembrane region" description="Helical" evidence="12">
    <location>
        <begin position="371"/>
        <end position="390"/>
    </location>
</feature>
<keyword evidence="8" id="KW-0406">Ion transport</keyword>
<dbReference type="AlphaFoldDB" id="A0A2S7U3N5"/>
<evidence type="ECO:0000256" key="5">
    <source>
        <dbReference type="ARBA" id="ARBA00022692"/>
    </source>
</evidence>
<dbReference type="GO" id="GO:0005886">
    <property type="term" value="C:plasma membrane"/>
    <property type="evidence" value="ECO:0007669"/>
    <property type="project" value="UniProtKB-SubCell"/>
</dbReference>
<accession>A0A2S7U3N5</accession>
<feature type="transmembrane region" description="Helical" evidence="12">
    <location>
        <begin position="118"/>
        <end position="144"/>
    </location>
</feature>
<evidence type="ECO:0000256" key="10">
    <source>
        <dbReference type="ARBA" id="ARBA00023201"/>
    </source>
</evidence>
<dbReference type="Pfam" id="PF00474">
    <property type="entry name" value="SSF"/>
    <property type="match status" value="1"/>
</dbReference>
<evidence type="ECO:0000256" key="7">
    <source>
        <dbReference type="ARBA" id="ARBA00023053"/>
    </source>
</evidence>